<feature type="transmembrane region" description="Helical" evidence="12">
    <location>
        <begin position="603"/>
        <end position="621"/>
    </location>
</feature>
<comment type="subcellular location">
    <subcellularLocation>
        <location evidence="1">Cell membrane</location>
        <topology evidence="1">Multi-pass membrane protein</topology>
    </subcellularLocation>
</comment>
<dbReference type="KEGG" id="pspw:BJG93_30070"/>
<protein>
    <submittedName>
        <fullName evidence="14">ATP-binding cassette domain-containing protein</fullName>
    </submittedName>
</protein>
<evidence type="ECO:0000256" key="12">
    <source>
        <dbReference type="SAM" id="Phobius"/>
    </source>
</evidence>
<dbReference type="InterPro" id="IPR017871">
    <property type="entry name" value="ABC_transporter-like_CS"/>
</dbReference>
<geneLocation type="plasmid" evidence="14 15">
    <name>pl1WSM5005</name>
</geneLocation>
<feature type="transmembrane region" description="Helical" evidence="12">
    <location>
        <begin position="774"/>
        <end position="793"/>
    </location>
</feature>
<dbReference type="EMBL" id="CP017563">
    <property type="protein sequence ID" value="APA89719.1"/>
    <property type="molecule type" value="Genomic_DNA"/>
</dbReference>
<keyword evidence="2" id="KW-0813">Transport</keyword>
<evidence type="ECO:0000256" key="9">
    <source>
        <dbReference type="ARBA" id="ARBA00022840"/>
    </source>
</evidence>
<dbReference type="InterPro" id="IPR003439">
    <property type="entry name" value="ABC_transporter-like_ATP-bd"/>
</dbReference>
<accession>A0A1I9YU52</accession>
<evidence type="ECO:0000256" key="11">
    <source>
        <dbReference type="ARBA" id="ARBA00023136"/>
    </source>
</evidence>
<keyword evidence="11 12" id="KW-0472">Membrane</keyword>
<evidence type="ECO:0000256" key="2">
    <source>
        <dbReference type="ARBA" id="ARBA00022448"/>
    </source>
</evidence>
<dbReference type="SUPFAM" id="SSF52540">
    <property type="entry name" value="P-loop containing nucleoside triphosphate hydrolases"/>
    <property type="match status" value="2"/>
</dbReference>
<dbReference type="InterPro" id="IPR003593">
    <property type="entry name" value="AAA+_ATPase"/>
</dbReference>
<dbReference type="SMART" id="SM00382">
    <property type="entry name" value="AAA"/>
    <property type="match status" value="2"/>
</dbReference>
<organism evidence="14 15">
    <name type="scientific">Paraburkholderia sprentiae WSM5005</name>
    <dbReference type="NCBI Taxonomy" id="754502"/>
    <lineage>
        <taxon>Bacteria</taxon>
        <taxon>Pseudomonadati</taxon>
        <taxon>Pseudomonadota</taxon>
        <taxon>Betaproteobacteria</taxon>
        <taxon>Burkholderiales</taxon>
        <taxon>Burkholderiaceae</taxon>
        <taxon>Paraburkholderia</taxon>
    </lineage>
</organism>
<evidence type="ECO:0000313" key="15">
    <source>
        <dbReference type="Proteomes" id="UP000179860"/>
    </source>
</evidence>
<evidence type="ECO:0000313" key="14">
    <source>
        <dbReference type="EMBL" id="APA89719.1"/>
    </source>
</evidence>
<gene>
    <name evidence="14" type="ORF">BJG93_30070</name>
</gene>
<evidence type="ECO:0000256" key="10">
    <source>
        <dbReference type="ARBA" id="ARBA00022989"/>
    </source>
</evidence>
<dbReference type="GO" id="GO:0005524">
    <property type="term" value="F:ATP binding"/>
    <property type="evidence" value="ECO:0007669"/>
    <property type="project" value="UniProtKB-KW"/>
</dbReference>
<dbReference type="RefSeq" id="WP_051374217.1">
    <property type="nucleotide sequence ID" value="NZ_CP017563.2"/>
</dbReference>
<evidence type="ECO:0000256" key="6">
    <source>
        <dbReference type="ARBA" id="ARBA00022692"/>
    </source>
</evidence>
<feature type="transmembrane region" description="Helical" evidence="12">
    <location>
        <begin position="717"/>
        <end position="737"/>
    </location>
</feature>
<keyword evidence="4" id="KW-0997">Cell inner membrane</keyword>
<name>A0A1I9YU52_9BURK</name>
<dbReference type="GO" id="GO:0005886">
    <property type="term" value="C:plasma membrane"/>
    <property type="evidence" value="ECO:0007669"/>
    <property type="project" value="UniProtKB-SubCell"/>
</dbReference>
<dbReference type="CDD" id="cd03216">
    <property type="entry name" value="ABC_Carb_Monos_I"/>
    <property type="match status" value="1"/>
</dbReference>
<dbReference type="PANTHER" id="PTHR43790">
    <property type="entry name" value="CARBOHYDRATE TRANSPORT ATP-BINDING PROTEIN MG119-RELATED"/>
    <property type="match status" value="1"/>
</dbReference>
<dbReference type="PROSITE" id="PS50893">
    <property type="entry name" value="ABC_TRANSPORTER_2"/>
    <property type="match status" value="2"/>
</dbReference>
<dbReference type="OrthoDB" id="9805029at2"/>
<dbReference type="InterPro" id="IPR050107">
    <property type="entry name" value="ABC_carbohydrate_import_ATPase"/>
</dbReference>
<keyword evidence="8" id="KW-0547">Nucleotide-binding</keyword>
<keyword evidence="7" id="KW-0677">Repeat</keyword>
<dbReference type="PROSITE" id="PS00211">
    <property type="entry name" value="ABC_TRANSPORTER_1"/>
    <property type="match status" value="1"/>
</dbReference>
<dbReference type="GO" id="GO:0016887">
    <property type="term" value="F:ATP hydrolysis activity"/>
    <property type="evidence" value="ECO:0007669"/>
    <property type="project" value="InterPro"/>
</dbReference>
<dbReference type="Proteomes" id="UP000179860">
    <property type="component" value="Plasmid pl1WSM5005"/>
</dbReference>
<keyword evidence="10 12" id="KW-1133">Transmembrane helix</keyword>
<proteinExistence type="predicted"/>
<keyword evidence="14" id="KW-0614">Plasmid</keyword>
<keyword evidence="15" id="KW-1185">Reference proteome</keyword>
<dbReference type="Gene3D" id="3.40.50.300">
    <property type="entry name" value="P-loop containing nucleotide triphosphate hydrolases"/>
    <property type="match status" value="2"/>
</dbReference>
<feature type="transmembrane region" description="Helical" evidence="12">
    <location>
        <begin position="628"/>
        <end position="646"/>
    </location>
</feature>
<feature type="domain" description="ABC transporter" evidence="13">
    <location>
        <begin position="262"/>
        <end position="501"/>
    </location>
</feature>
<evidence type="ECO:0000256" key="7">
    <source>
        <dbReference type="ARBA" id="ARBA00022737"/>
    </source>
</evidence>
<reference evidence="14" key="1">
    <citation type="submission" date="2016-09" db="EMBL/GenBank/DDBJ databases">
        <title>The Complete Genome of Burkholderia sprentiae wsm5005.</title>
        <authorList>
            <person name="De Meyer S."/>
            <person name="Wang P."/>
            <person name="Terpolilli J."/>
        </authorList>
    </citation>
    <scope>NUCLEOTIDE SEQUENCE [LARGE SCALE GENOMIC DNA]</scope>
    <source>
        <strain evidence="14">WSM5005</strain>
        <plasmid evidence="14">pl1WSM5005</plasmid>
    </source>
</reference>
<dbReference type="GO" id="GO:0022857">
    <property type="term" value="F:transmembrane transporter activity"/>
    <property type="evidence" value="ECO:0007669"/>
    <property type="project" value="InterPro"/>
</dbReference>
<keyword evidence="6 12" id="KW-0812">Transmembrane</keyword>
<feature type="transmembrane region" description="Helical" evidence="12">
    <location>
        <begin position="799"/>
        <end position="816"/>
    </location>
</feature>
<dbReference type="Pfam" id="PF00005">
    <property type="entry name" value="ABC_tran"/>
    <property type="match status" value="2"/>
</dbReference>
<feature type="domain" description="ABC transporter" evidence="13">
    <location>
        <begin position="17"/>
        <end position="258"/>
    </location>
</feature>
<dbReference type="InterPro" id="IPR027417">
    <property type="entry name" value="P-loop_NTPase"/>
</dbReference>
<feature type="transmembrane region" description="Helical" evidence="12">
    <location>
        <begin position="553"/>
        <end position="572"/>
    </location>
</feature>
<feature type="transmembrane region" description="Helical" evidence="12">
    <location>
        <begin position="666"/>
        <end position="686"/>
    </location>
</feature>
<dbReference type="AlphaFoldDB" id="A0A1I9YU52"/>
<evidence type="ECO:0000256" key="5">
    <source>
        <dbReference type="ARBA" id="ARBA00022597"/>
    </source>
</evidence>
<dbReference type="CDD" id="cd06579">
    <property type="entry name" value="TM_PBP1_transp_AraH_like"/>
    <property type="match status" value="1"/>
</dbReference>
<dbReference type="InterPro" id="IPR001851">
    <property type="entry name" value="ABC_transp_permease"/>
</dbReference>
<keyword evidence="9 14" id="KW-0067">ATP-binding</keyword>
<sequence length="823" mass="85480">MNREDTVQLQNRARLIVRASNLTKVYGPTRANDDISLAVSCGDVIGLVGGNGAGKSTLMRMLCGTTPPDSGTIEFGDEASAAGAYDAGIAQQRGIRIVHQELSLCANLTVAENFYLEAPEAAQPRPGWRRVYRERARAALDAVFPGHGIDVDAEAGQLPIGERQMVEIARTVAAPHVKLAILDEPTSSLGLERSRQLRAYIRAKALEGLAFIFISHKLHEIVDVATRVVLLRNGRLEWQGPVAEASVPVLVRLMGGEAAAALREASHAQPAEGATGTTADVCLRLAGGAAGSNTIALRRGQIVGLAGLEGSGQKEVLHQIFAAARRDALKVERIGAVSFVSGDRQREGVFPLWTVLSNISIGSLAAGSPFRLVTPAGERAIAANAAAQLRLDASRLASGILDLSGGNQQKALMARALVSDAPIVLLDDPTRGVDIPAKRDFYRLVAEVARSGRLVLWHSTEDLEFLECDRVLVFAGGRVVRELDGTDISEQAIVDASFVQPAGTAATSTTSRAGTSALARRVVRMAPFISLAIVFAAMMIANPATAGVFGLDLLLGPALPLVLVALGQMFVVGGSEIDLGAGAFAGLVNVLSATLLFDQPALGVLSLVAAMATYSALGWLIQARRIPAIVITLGASFIWMGIGHTLQATPGGASPAWLSALFTWQVPGVPTSPVLIVVAGLAAWMLDRSPLGVTLRAFGNNPVAMARAGWSAPRYAAVRYVLAAAFIVTAGLALTAINTASDVNAGSSYTLLGVAGVVIGGCSLMGGRISPAGVVAGSVALALIGALLGTLNVSSDFNAAVQGALLVVILALRALVSRNGSEE</sequence>
<feature type="transmembrane region" description="Helical" evidence="12">
    <location>
        <begin position="749"/>
        <end position="767"/>
    </location>
</feature>
<evidence type="ECO:0000256" key="8">
    <source>
        <dbReference type="ARBA" id="ARBA00022741"/>
    </source>
</evidence>
<evidence type="ECO:0000259" key="13">
    <source>
        <dbReference type="PROSITE" id="PS50893"/>
    </source>
</evidence>
<keyword evidence="3" id="KW-1003">Cell membrane</keyword>
<dbReference type="Pfam" id="PF02653">
    <property type="entry name" value="BPD_transp_2"/>
    <property type="match status" value="1"/>
</dbReference>
<evidence type="ECO:0000256" key="3">
    <source>
        <dbReference type="ARBA" id="ARBA00022475"/>
    </source>
</evidence>
<keyword evidence="5" id="KW-0762">Sugar transport</keyword>
<evidence type="ECO:0000256" key="1">
    <source>
        <dbReference type="ARBA" id="ARBA00004651"/>
    </source>
</evidence>
<evidence type="ECO:0000256" key="4">
    <source>
        <dbReference type="ARBA" id="ARBA00022519"/>
    </source>
</evidence>
<dbReference type="PANTHER" id="PTHR43790:SF9">
    <property type="entry name" value="GALACTOFURANOSE TRANSPORTER ATP-BINDING PROTEIN YTFR"/>
    <property type="match status" value="1"/>
</dbReference>
<feature type="transmembrane region" description="Helical" evidence="12">
    <location>
        <begin position="522"/>
        <end position="541"/>
    </location>
</feature>
<reference evidence="14" key="2">
    <citation type="submission" date="2021-06" db="EMBL/GenBank/DDBJ databases">
        <authorList>
            <person name="Rogers T.H."/>
            <person name="Ramsay J.P."/>
            <person name="Wang P."/>
            <person name="Terpolilli J."/>
        </authorList>
    </citation>
    <scope>NUCLEOTIDE SEQUENCE [LARGE SCALE GENOMIC DNA]</scope>
    <source>
        <strain evidence="14">WSM5005</strain>
        <plasmid evidence="14">pl1WSM5005</plasmid>
    </source>
</reference>